<sequence>MAVRSCERGWSIIYIDGKWLYEDTREVVNNRRICKRCGRRPTTEGYDPCLGKLRGVSSACCGHGIQEGFVISV</sequence>
<reference evidence="1" key="1">
    <citation type="journal article" date="2015" name="Nature">
        <title>Complex archaea that bridge the gap between prokaryotes and eukaryotes.</title>
        <authorList>
            <person name="Spang A."/>
            <person name="Saw J.H."/>
            <person name="Jorgensen S.L."/>
            <person name="Zaremba-Niedzwiedzka K."/>
            <person name="Martijn J."/>
            <person name="Lind A.E."/>
            <person name="van Eijk R."/>
            <person name="Schleper C."/>
            <person name="Guy L."/>
            <person name="Ettema T.J."/>
        </authorList>
    </citation>
    <scope>NUCLEOTIDE SEQUENCE</scope>
</reference>
<proteinExistence type="predicted"/>
<dbReference type="EMBL" id="LAZR01000129">
    <property type="protein sequence ID" value="KKN88350.1"/>
    <property type="molecule type" value="Genomic_DNA"/>
</dbReference>
<protein>
    <submittedName>
        <fullName evidence="1">Uncharacterized protein</fullName>
    </submittedName>
</protein>
<organism evidence="1">
    <name type="scientific">marine sediment metagenome</name>
    <dbReference type="NCBI Taxonomy" id="412755"/>
    <lineage>
        <taxon>unclassified sequences</taxon>
        <taxon>metagenomes</taxon>
        <taxon>ecological metagenomes</taxon>
    </lineage>
</organism>
<comment type="caution">
    <text evidence="1">The sequence shown here is derived from an EMBL/GenBank/DDBJ whole genome shotgun (WGS) entry which is preliminary data.</text>
</comment>
<name>A0A0F9U552_9ZZZZ</name>
<gene>
    <name evidence="1" type="ORF">LCGC14_0249130</name>
</gene>
<dbReference type="AlphaFoldDB" id="A0A0F9U552"/>
<evidence type="ECO:0000313" key="1">
    <source>
        <dbReference type="EMBL" id="KKN88350.1"/>
    </source>
</evidence>
<accession>A0A0F9U552</accession>